<dbReference type="Proteomes" id="UP001367508">
    <property type="component" value="Unassembled WGS sequence"/>
</dbReference>
<dbReference type="AlphaFoldDB" id="A0AAN9QKG8"/>
<comment type="caution">
    <text evidence="1">The sequence shown here is derived from an EMBL/GenBank/DDBJ whole genome shotgun (WGS) entry which is preliminary data.</text>
</comment>
<organism evidence="1 2">
    <name type="scientific">Canavalia gladiata</name>
    <name type="common">Sword bean</name>
    <name type="synonym">Dolichos gladiatus</name>
    <dbReference type="NCBI Taxonomy" id="3824"/>
    <lineage>
        <taxon>Eukaryota</taxon>
        <taxon>Viridiplantae</taxon>
        <taxon>Streptophyta</taxon>
        <taxon>Embryophyta</taxon>
        <taxon>Tracheophyta</taxon>
        <taxon>Spermatophyta</taxon>
        <taxon>Magnoliopsida</taxon>
        <taxon>eudicotyledons</taxon>
        <taxon>Gunneridae</taxon>
        <taxon>Pentapetalae</taxon>
        <taxon>rosids</taxon>
        <taxon>fabids</taxon>
        <taxon>Fabales</taxon>
        <taxon>Fabaceae</taxon>
        <taxon>Papilionoideae</taxon>
        <taxon>50 kb inversion clade</taxon>
        <taxon>NPAAA clade</taxon>
        <taxon>indigoferoid/millettioid clade</taxon>
        <taxon>Phaseoleae</taxon>
        <taxon>Canavalia</taxon>
    </lineage>
</organism>
<accession>A0AAN9QKG8</accession>
<keyword evidence="2" id="KW-1185">Reference proteome</keyword>
<gene>
    <name evidence="1" type="ORF">VNO77_19441</name>
</gene>
<dbReference type="EMBL" id="JAYMYQ010000004">
    <property type="protein sequence ID" value="KAK7338809.1"/>
    <property type="molecule type" value="Genomic_DNA"/>
</dbReference>
<evidence type="ECO:0000313" key="1">
    <source>
        <dbReference type="EMBL" id="KAK7338809.1"/>
    </source>
</evidence>
<name>A0AAN9QKG8_CANGL</name>
<sequence>MMNSVLRESWLLSKLSEIACERDPVLVNLVAPDPCNLSVFDTKGFVSQPLSNCQTVLALNDENAAIFKHSCPPMQLLIAYRIRLGHAPFRVIASCSILE</sequence>
<proteinExistence type="predicted"/>
<protein>
    <submittedName>
        <fullName evidence="1">Uncharacterized protein</fullName>
    </submittedName>
</protein>
<evidence type="ECO:0000313" key="2">
    <source>
        <dbReference type="Proteomes" id="UP001367508"/>
    </source>
</evidence>
<reference evidence="1 2" key="1">
    <citation type="submission" date="2024-01" db="EMBL/GenBank/DDBJ databases">
        <title>The genomes of 5 underutilized Papilionoideae crops provide insights into root nodulation and disease resistanc.</title>
        <authorList>
            <person name="Jiang F."/>
        </authorList>
    </citation>
    <scope>NUCLEOTIDE SEQUENCE [LARGE SCALE GENOMIC DNA]</scope>
    <source>
        <strain evidence="1">LVBAO_FW01</strain>
        <tissue evidence="1">Leaves</tissue>
    </source>
</reference>